<reference evidence="2 3" key="1">
    <citation type="submission" date="2018-02" db="EMBL/GenBank/DDBJ databases">
        <authorList>
            <person name="Cohen D.B."/>
            <person name="Kent A.D."/>
        </authorList>
    </citation>
    <scope>NUCLEOTIDE SEQUENCE [LARGE SCALE GENOMIC DNA]</scope>
    <source>
        <strain evidence="2 3">ULC007</strain>
    </source>
</reference>
<keyword evidence="3" id="KW-1185">Reference proteome</keyword>
<gene>
    <name evidence="2" type="ORF">C7B65_25270</name>
</gene>
<organism evidence="2 3">
    <name type="scientific">Phormidesmis priestleyi ULC007</name>
    <dbReference type="NCBI Taxonomy" id="1920490"/>
    <lineage>
        <taxon>Bacteria</taxon>
        <taxon>Bacillati</taxon>
        <taxon>Cyanobacteriota</taxon>
        <taxon>Cyanophyceae</taxon>
        <taxon>Leptolyngbyales</taxon>
        <taxon>Leptolyngbyaceae</taxon>
        <taxon>Phormidesmis</taxon>
    </lineage>
</organism>
<evidence type="ECO:0000256" key="1">
    <source>
        <dbReference type="ARBA" id="ARBA00022729"/>
    </source>
</evidence>
<evidence type="ECO:0000313" key="3">
    <source>
        <dbReference type="Proteomes" id="UP000238634"/>
    </source>
</evidence>
<comment type="caution">
    <text evidence="2">The sequence shown here is derived from an EMBL/GenBank/DDBJ whole genome shotgun (WGS) entry which is preliminary data.</text>
</comment>
<proteinExistence type="predicted"/>
<sequence>MLGTVSQQTNDEVAIAQIVLAAGRGGKVTGIPKTSSAGVTPNPIAVLQGFIPEGADVCNLPYSALVQAMYETCFSEGMSHIDIANLIGYKGDETEKTGNSVTYAWKTTKAGMMSATFVSDKLTAKAQQGLK</sequence>
<protein>
    <submittedName>
        <fullName evidence="2">Uncharacterized protein</fullName>
    </submittedName>
</protein>
<dbReference type="InterPro" id="IPR037873">
    <property type="entry name" value="BamE-like"/>
</dbReference>
<accession>A0A2T1D3L6</accession>
<keyword evidence="1" id="KW-0732">Signal</keyword>
<dbReference type="Proteomes" id="UP000238634">
    <property type="component" value="Unassembled WGS sequence"/>
</dbReference>
<dbReference type="STRING" id="1920490.GCA_001895925_03193"/>
<dbReference type="Gene3D" id="3.30.1450.10">
    <property type="match status" value="1"/>
</dbReference>
<dbReference type="RefSeq" id="WP_073075114.1">
    <property type="nucleotide sequence ID" value="NZ_MPPI01000061.1"/>
</dbReference>
<name>A0A2T1D3L6_9CYAN</name>
<dbReference type="AlphaFoldDB" id="A0A2T1D3L6"/>
<reference evidence="2 3" key="2">
    <citation type="submission" date="2018-03" db="EMBL/GenBank/DDBJ databases">
        <title>The ancient ancestry and fast evolution of plastids.</title>
        <authorList>
            <person name="Moore K.R."/>
            <person name="Magnabosco C."/>
            <person name="Momper L."/>
            <person name="Gold D.A."/>
            <person name="Bosak T."/>
            <person name="Fournier G.P."/>
        </authorList>
    </citation>
    <scope>NUCLEOTIDE SEQUENCE [LARGE SCALE GENOMIC DNA]</scope>
    <source>
        <strain evidence="2 3">ULC007</strain>
    </source>
</reference>
<evidence type="ECO:0000313" key="2">
    <source>
        <dbReference type="EMBL" id="PSB15112.1"/>
    </source>
</evidence>
<dbReference type="EMBL" id="PVWG01000069">
    <property type="protein sequence ID" value="PSB15112.1"/>
    <property type="molecule type" value="Genomic_DNA"/>
</dbReference>